<dbReference type="SUPFAM" id="SSF53335">
    <property type="entry name" value="S-adenosyl-L-methionine-dependent methyltransferases"/>
    <property type="match status" value="1"/>
</dbReference>
<evidence type="ECO:0000259" key="7">
    <source>
        <dbReference type="Pfam" id="PF20465"/>
    </source>
</evidence>
<feature type="domain" description="MmeI-like N-terminal" evidence="6">
    <location>
        <begin position="26"/>
        <end position="190"/>
    </location>
</feature>
<evidence type="ECO:0000256" key="4">
    <source>
        <dbReference type="ARBA" id="ARBA00047942"/>
    </source>
</evidence>
<evidence type="ECO:0000256" key="3">
    <source>
        <dbReference type="ARBA" id="ARBA00022679"/>
    </source>
</evidence>
<dbReference type="InterPro" id="IPR046819">
    <property type="entry name" value="MmeI_hel"/>
</dbReference>
<dbReference type="Pfam" id="PF20465">
    <property type="entry name" value="MmeI_hel"/>
    <property type="match status" value="1"/>
</dbReference>
<sequence length="948" mass="106718">MSSIEFLDRSTTISRLQSFGHYWAEQTAAWHQSGETATEKKYAQSFWADLLNCFGIIAARQRLFEREAQRATTGNHGWMDFFFPGVAIGEAKSLGMDLNAAAAQVDDYLSGGTIKQTEFPRYAILTNFDTLSIKKLDIDDDPVVFSITDIANHYDDLVFLIGGDTLTRQEEEAASIKAAQLMAELYVAILGDDADEPVGGDPDAPTNPEDEDEREATASMLMTRLLFLLYGDDAGLWEVDLFYRWVDQETTAASLGAQLGQLFEHLNTPVSRRPKYLPDLIARFPYVNGAVFADNIGMEYFTTDTREALLDACRFQWTSISVSVFGAMFQLVKSKEARRAAGEHYTSESNILKTIGPLFLDEYQGRADRLIRNKSSRLKDFDALMDEMAANIYCDPACGSGNFLNLAYARLREIETALIVEKRKRFKTTGGGAMTLFIEAEQKLSIDQFHGFEIGWWPAKIAETSMFLVDHQANQKLAKAIGEAPERLPITITAHIHHGNALRFDWRDALPLPKGQTFIFGNPPFRGDAKEKEQLNDLQLAWGAGAQLSRMDYVTGWHAKAIAYYHDRAGQFAYVTTNSIVQGDQVPRLFGPIFAAGWHIKFAHRTFSWDSQAPGQAAVHCVIVGFTRDAATCPRLWGYPHVKGEAVEQRVAGRINAYLVDGPNILVTKASTPLSPEVRTAFYGSKPTDGGNLIVETDEYNEVMADPVAAKYLRQYVGARELLHGELRFCLWLDGMDPTDLNRSAILKTRVEAVRDFRAKSKAASTREFADYPHLFRQRAAQKVPYLCIPIHVSENRRFYPVQRLYPDAIASNANFILPDEDGLQFGLMSSSMFMTWQKTVGGRIKSDLRFGSTLTWYTFPVPALTDDHREAIKDGFIAILEARMRHPKRSLADHYNHLVMEPELLRAHYSLDRAIDKAFGAPDFLRDDQERLDILFARYADLTRNRA</sequence>
<dbReference type="PANTHER" id="PTHR33841">
    <property type="entry name" value="DNA METHYLTRANSFERASE YEEA-RELATED"/>
    <property type="match status" value="1"/>
</dbReference>
<accession>A0ABY8VHV1</accession>
<dbReference type="InterPro" id="IPR046817">
    <property type="entry name" value="MmeI_N"/>
</dbReference>
<dbReference type="InterPro" id="IPR050953">
    <property type="entry name" value="N4_N6_ade-DNA_methylase"/>
</dbReference>
<dbReference type="Pfam" id="PF20473">
    <property type="entry name" value="MmeI_Mtase"/>
    <property type="match status" value="1"/>
</dbReference>
<comment type="catalytic activity">
    <reaction evidence="4">
        <text>a 2'-deoxyadenosine in DNA + S-adenosyl-L-methionine = an N(6)-methyl-2'-deoxyadenosine in DNA + S-adenosyl-L-homocysteine + H(+)</text>
        <dbReference type="Rhea" id="RHEA:15197"/>
        <dbReference type="Rhea" id="RHEA-COMP:12418"/>
        <dbReference type="Rhea" id="RHEA-COMP:12419"/>
        <dbReference type="ChEBI" id="CHEBI:15378"/>
        <dbReference type="ChEBI" id="CHEBI:57856"/>
        <dbReference type="ChEBI" id="CHEBI:59789"/>
        <dbReference type="ChEBI" id="CHEBI:90615"/>
        <dbReference type="ChEBI" id="CHEBI:90616"/>
        <dbReference type="EC" id="2.1.1.72"/>
    </reaction>
</comment>
<dbReference type="Proteomes" id="UP001238805">
    <property type="component" value="Chromosome"/>
</dbReference>
<dbReference type="EMBL" id="CP126970">
    <property type="protein sequence ID" value="WIM69119.1"/>
    <property type="molecule type" value="Genomic_DNA"/>
</dbReference>
<dbReference type="Pfam" id="PF20466">
    <property type="entry name" value="MmeI_TRD"/>
    <property type="match status" value="1"/>
</dbReference>
<dbReference type="Pfam" id="PF20464">
    <property type="entry name" value="MmeI_N"/>
    <property type="match status" value="1"/>
</dbReference>
<evidence type="ECO:0000313" key="11">
    <source>
        <dbReference type="EMBL" id="WIM69119.1"/>
    </source>
</evidence>
<feature type="domain" description="MmeI-like C-terminal" evidence="9">
    <location>
        <begin position="867"/>
        <end position="945"/>
    </location>
</feature>
<evidence type="ECO:0000259" key="6">
    <source>
        <dbReference type="Pfam" id="PF20464"/>
    </source>
</evidence>
<name>A0ABY8VHV1_9CORY</name>
<feature type="domain" description="MmeI-like DNA-methyltransferase" evidence="10">
    <location>
        <begin position="377"/>
        <end position="630"/>
    </location>
</feature>
<evidence type="ECO:0000259" key="10">
    <source>
        <dbReference type="Pfam" id="PF20473"/>
    </source>
</evidence>
<reference evidence="11 12" key="1">
    <citation type="submission" date="2023-05" db="EMBL/GenBank/DDBJ databases">
        <title>Corynebacterium suedekumii sp. nov. and Corynebacterium breve sp. nov. isolated from raw cow's milk.</title>
        <authorList>
            <person name="Baer M.K."/>
            <person name="Mehl L."/>
            <person name="Hellmuth R."/>
            <person name="Marke G."/>
            <person name="Lipski A."/>
        </authorList>
    </citation>
    <scope>NUCLEOTIDE SEQUENCE [LARGE SCALE GENOMIC DNA]</scope>
    <source>
        <strain evidence="11 12">LM112</strain>
    </source>
</reference>
<gene>
    <name evidence="11" type="ORF">QP029_07360</name>
</gene>
<feature type="domain" description="MmeI-like target recognition" evidence="8">
    <location>
        <begin position="661"/>
        <end position="865"/>
    </location>
</feature>
<dbReference type="InterPro" id="IPR029063">
    <property type="entry name" value="SAM-dependent_MTases_sf"/>
</dbReference>
<feature type="region of interest" description="Disordered" evidence="5">
    <location>
        <begin position="194"/>
        <end position="215"/>
    </location>
</feature>
<dbReference type="Pfam" id="PF20467">
    <property type="entry name" value="MmeI_C"/>
    <property type="match status" value="1"/>
</dbReference>
<dbReference type="InterPro" id="IPR046816">
    <property type="entry name" value="MmeI_Mtase"/>
</dbReference>
<dbReference type="InterPro" id="IPR046818">
    <property type="entry name" value="MmeI_C"/>
</dbReference>
<proteinExistence type="predicted"/>
<evidence type="ECO:0000259" key="8">
    <source>
        <dbReference type="Pfam" id="PF20466"/>
    </source>
</evidence>
<organism evidence="11 12">
    <name type="scientific">Corynebacterium suedekumii</name>
    <dbReference type="NCBI Taxonomy" id="3049801"/>
    <lineage>
        <taxon>Bacteria</taxon>
        <taxon>Bacillati</taxon>
        <taxon>Actinomycetota</taxon>
        <taxon>Actinomycetes</taxon>
        <taxon>Mycobacteriales</taxon>
        <taxon>Corynebacteriaceae</taxon>
        <taxon>Corynebacterium</taxon>
    </lineage>
</organism>
<dbReference type="PANTHER" id="PTHR33841:SF1">
    <property type="entry name" value="DNA METHYLTRANSFERASE A"/>
    <property type="match status" value="1"/>
</dbReference>
<feature type="domain" description="MmeI-like helicase spacer" evidence="7">
    <location>
        <begin position="219"/>
        <end position="292"/>
    </location>
</feature>
<evidence type="ECO:0000256" key="2">
    <source>
        <dbReference type="ARBA" id="ARBA00022603"/>
    </source>
</evidence>
<evidence type="ECO:0000256" key="5">
    <source>
        <dbReference type="SAM" id="MobiDB-lite"/>
    </source>
</evidence>
<keyword evidence="12" id="KW-1185">Reference proteome</keyword>
<dbReference type="InterPro" id="IPR046820">
    <property type="entry name" value="MmeI_TRD"/>
</dbReference>
<keyword evidence="2" id="KW-0489">Methyltransferase</keyword>
<keyword evidence="3" id="KW-0808">Transferase</keyword>
<evidence type="ECO:0000256" key="1">
    <source>
        <dbReference type="ARBA" id="ARBA00011900"/>
    </source>
</evidence>
<evidence type="ECO:0000313" key="12">
    <source>
        <dbReference type="Proteomes" id="UP001238805"/>
    </source>
</evidence>
<dbReference type="RefSeq" id="WP_284873717.1">
    <property type="nucleotide sequence ID" value="NZ_CP126970.1"/>
</dbReference>
<protein>
    <recommendedName>
        <fullName evidence="1">site-specific DNA-methyltransferase (adenine-specific)</fullName>
        <ecNumber evidence="1">2.1.1.72</ecNumber>
    </recommendedName>
</protein>
<dbReference type="EC" id="2.1.1.72" evidence="1"/>
<dbReference type="Gene3D" id="3.40.50.150">
    <property type="entry name" value="Vaccinia Virus protein VP39"/>
    <property type="match status" value="1"/>
</dbReference>
<evidence type="ECO:0000259" key="9">
    <source>
        <dbReference type="Pfam" id="PF20467"/>
    </source>
</evidence>